<keyword evidence="2" id="KW-0732">Signal</keyword>
<comment type="caution">
    <text evidence="4">The sequence shown here is derived from an EMBL/GenBank/DDBJ whole genome shotgun (WGS) entry which is preliminary data.</text>
</comment>
<dbReference type="Proteomes" id="UP000647416">
    <property type="component" value="Unassembled WGS sequence"/>
</dbReference>
<evidence type="ECO:0000256" key="2">
    <source>
        <dbReference type="SAM" id="SignalP"/>
    </source>
</evidence>
<keyword evidence="1" id="KW-0677">Repeat</keyword>
<dbReference type="EMBL" id="JACRTE010000010">
    <property type="protein sequence ID" value="MBC8596902.1"/>
    <property type="molecule type" value="Genomic_DNA"/>
</dbReference>
<evidence type="ECO:0000313" key="5">
    <source>
        <dbReference type="Proteomes" id="UP000647416"/>
    </source>
</evidence>
<keyword evidence="5" id="KW-1185">Reference proteome</keyword>
<accession>A0A926FDU5</accession>
<sequence>MIKKIISVLTVLAICFGTLSAIASTDYDYLEKSEFLSSFLEDGIFDGEDGAGVTRGKFVCDTVKMMECEIINDKYISFEDVSDGDVYSPYINTAAAYGFVSDGKKFFAENIITLPEAVKILSCAFGYDKIAEQNGGYPGGFLKYASGNGLLNGVNAREDGTLTTENVKTLVYNYLFGKAIEQDTLKITDENKVKYNYKRNKETNLEKFFDVYEVEGVVTETSYSSLVLNGSIREDNIIAVNGTVYDSDLMSEDFLGLNVKAYYKDSNGGRNKIIAVLPYNNTEFTVDAEDFDEISGNVFKYEADGKEKRATLEQTVVYIYNGRRVNLLPADAFDGDFCEIRLVDNNANGRYDVMFVNNYKYYKVASADYSSGVIGLEGYGKVDILPEGKFFCFDADGNFADASVLKEGDITAFKISDDKELVTLIICTDEISGVVEEYAPGDKKIVVNGTEYSTVKNFEDIIGKKVSLGNTATFAVGVDGKIVMLKDSPKGYKYGYLVYADFDDGKSKDAVYARILTASGDFVSFDIADDVYLDNVKTKKGKLKEKLNETGYPYSLIKYKTDSAGNIKYIDTPVSYADGISRNENDTLVKYVYSDTLYYRSSPEVLVPKANVSGAAMFYAPKTYSGNEEDLCVIFKGDLINNTKYTAEIYDIADDGTAGAVVFRTEDVKTKWGSQHASVMVDRVTNGLNADGDMIKKLYCWRSGALVCYDVDDGISLEKSSGKTVSKGDVMRVRLGKDNVIEMLTPDVDASGSEIIIDAKSSGQKNVFATGFSYIFGYVYSTGVNTLIVSDTPINSTDTLPSEANIIPLSTSVKILRYCKKDNTITPTDIGGIHTSKGMGAAADFAVIRTASDIGYDVFIYE</sequence>
<feature type="domain" description="SLH" evidence="3">
    <location>
        <begin position="74"/>
        <end position="135"/>
    </location>
</feature>
<evidence type="ECO:0000256" key="1">
    <source>
        <dbReference type="ARBA" id="ARBA00022737"/>
    </source>
</evidence>
<feature type="chain" id="PRO_5038070042" description="SLH domain-containing protein" evidence="2">
    <location>
        <begin position="24"/>
        <end position="862"/>
    </location>
</feature>
<proteinExistence type="predicted"/>
<dbReference type="RefSeq" id="WP_262432279.1">
    <property type="nucleotide sequence ID" value="NZ_JACRTE010000010.1"/>
</dbReference>
<dbReference type="PROSITE" id="PS51272">
    <property type="entry name" value="SLH"/>
    <property type="match status" value="1"/>
</dbReference>
<name>A0A926FDU5_9FIRM</name>
<organism evidence="4 5">
    <name type="scientific">Qingrenia yutianensis</name>
    <dbReference type="NCBI Taxonomy" id="2763676"/>
    <lineage>
        <taxon>Bacteria</taxon>
        <taxon>Bacillati</taxon>
        <taxon>Bacillota</taxon>
        <taxon>Clostridia</taxon>
        <taxon>Eubacteriales</taxon>
        <taxon>Oscillospiraceae</taxon>
        <taxon>Qingrenia</taxon>
    </lineage>
</organism>
<evidence type="ECO:0000259" key="3">
    <source>
        <dbReference type="PROSITE" id="PS51272"/>
    </source>
</evidence>
<reference evidence="4" key="1">
    <citation type="submission" date="2020-08" db="EMBL/GenBank/DDBJ databases">
        <title>Genome public.</title>
        <authorList>
            <person name="Liu C."/>
            <person name="Sun Q."/>
        </authorList>
    </citation>
    <scope>NUCLEOTIDE SEQUENCE</scope>
    <source>
        <strain evidence="4">NSJ-50</strain>
    </source>
</reference>
<evidence type="ECO:0000313" key="4">
    <source>
        <dbReference type="EMBL" id="MBC8596902.1"/>
    </source>
</evidence>
<gene>
    <name evidence="4" type="ORF">H8706_08485</name>
</gene>
<protein>
    <recommendedName>
        <fullName evidence="3">SLH domain-containing protein</fullName>
    </recommendedName>
</protein>
<feature type="signal peptide" evidence="2">
    <location>
        <begin position="1"/>
        <end position="23"/>
    </location>
</feature>
<dbReference type="AlphaFoldDB" id="A0A926FDU5"/>
<dbReference type="InterPro" id="IPR001119">
    <property type="entry name" value="SLH_dom"/>
</dbReference>